<evidence type="ECO:0000259" key="5">
    <source>
        <dbReference type="Pfam" id="PF00140"/>
    </source>
</evidence>
<dbReference type="InterPro" id="IPR013324">
    <property type="entry name" value="RNA_pol_sigma_r3/r4-like"/>
</dbReference>
<dbReference type="InterPro" id="IPR007627">
    <property type="entry name" value="RNA_pol_sigma70_r2"/>
</dbReference>
<evidence type="ECO:0000259" key="6">
    <source>
        <dbReference type="Pfam" id="PF04539"/>
    </source>
</evidence>
<dbReference type="Pfam" id="PF04539">
    <property type="entry name" value="Sigma70_r3"/>
    <property type="match status" value="1"/>
</dbReference>
<proteinExistence type="predicted"/>
<dbReference type="SUPFAM" id="SSF88946">
    <property type="entry name" value="Sigma2 domain of RNA polymerase sigma factors"/>
    <property type="match status" value="1"/>
</dbReference>
<feature type="domain" description="RNA polymerase sigma-70 region 2" evidence="7">
    <location>
        <begin position="42"/>
        <end position="111"/>
    </location>
</feature>
<dbReference type="InterPro" id="IPR036388">
    <property type="entry name" value="WH-like_DNA-bd_sf"/>
</dbReference>
<dbReference type="Proteomes" id="UP001147653">
    <property type="component" value="Unassembled WGS sequence"/>
</dbReference>
<dbReference type="Gene3D" id="1.10.10.10">
    <property type="entry name" value="Winged helix-like DNA-binding domain superfamily/Winged helix DNA-binding domain"/>
    <property type="match status" value="1"/>
</dbReference>
<dbReference type="PANTHER" id="PTHR30603:SF47">
    <property type="entry name" value="RNA POLYMERASE SIGMA FACTOR SIGD, CHLOROPLASTIC"/>
    <property type="match status" value="1"/>
</dbReference>
<keyword evidence="1" id="KW-0805">Transcription regulation</keyword>
<dbReference type="InterPro" id="IPR014284">
    <property type="entry name" value="RNA_pol_sigma-70_dom"/>
</dbReference>
<dbReference type="GO" id="GO:0006352">
    <property type="term" value="P:DNA-templated transcription initiation"/>
    <property type="evidence" value="ECO:0007669"/>
    <property type="project" value="InterPro"/>
</dbReference>
<evidence type="ECO:0000256" key="1">
    <source>
        <dbReference type="ARBA" id="ARBA00023015"/>
    </source>
</evidence>
<protein>
    <submittedName>
        <fullName evidence="8">Sigma-70 family RNA polymerase sigma factor</fullName>
    </submittedName>
</protein>
<dbReference type="NCBIfam" id="TIGR02937">
    <property type="entry name" value="sigma70-ECF"/>
    <property type="match status" value="1"/>
</dbReference>
<dbReference type="PANTHER" id="PTHR30603">
    <property type="entry name" value="RNA POLYMERASE SIGMA FACTOR RPO"/>
    <property type="match status" value="1"/>
</dbReference>
<dbReference type="InterPro" id="IPR050239">
    <property type="entry name" value="Sigma-70_RNA_pol_init_factors"/>
</dbReference>
<accession>A0A9X3SI42</accession>
<gene>
    <name evidence="8" type="ORF">OJ997_26135</name>
</gene>
<keyword evidence="4" id="KW-0804">Transcription</keyword>
<keyword evidence="2" id="KW-0731">Sigma factor</keyword>
<dbReference type="AlphaFoldDB" id="A0A9X3SI42"/>
<dbReference type="GO" id="GO:0003677">
    <property type="term" value="F:DNA binding"/>
    <property type="evidence" value="ECO:0007669"/>
    <property type="project" value="UniProtKB-KW"/>
</dbReference>
<dbReference type="RefSeq" id="WP_270028226.1">
    <property type="nucleotide sequence ID" value="NZ_JAPDDP010000061.1"/>
</dbReference>
<dbReference type="PRINTS" id="PR00046">
    <property type="entry name" value="SIGMA70FCT"/>
</dbReference>
<sequence>MIPEPLTLLLSHTDAHPLLTRAEERALARRIERGDLAAKERLVVSNIRLVVSIARHYQGHGLTLPDLVQEGMLGLIRATEKYDWRAGTRFSTYATLWIRQSIYRGLEKTGRAIRIPAHMNRAARRLATAERRLEDDLGRPPSIDELMAEAELPRETVDLLLEVCREPASLDCPVGDGSRTLGDLVLAA</sequence>
<dbReference type="InterPro" id="IPR013325">
    <property type="entry name" value="RNA_pol_sigma_r2"/>
</dbReference>
<evidence type="ECO:0000259" key="7">
    <source>
        <dbReference type="Pfam" id="PF04542"/>
    </source>
</evidence>
<comment type="caution">
    <text evidence="8">The sequence shown here is derived from an EMBL/GenBank/DDBJ whole genome shotgun (WGS) entry which is preliminary data.</text>
</comment>
<feature type="domain" description="RNA polymerase sigma-70 region 3" evidence="6">
    <location>
        <begin position="123"/>
        <end position="185"/>
    </location>
</feature>
<name>A0A9X3SI42_9ACTN</name>
<keyword evidence="3" id="KW-0238">DNA-binding</keyword>
<dbReference type="InterPro" id="IPR000943">
    <property type="entry name" value="RNA_pol_sigma70"/>
</dbReference>
<evidence type="ECO:0000256" key="3">
    <source>
        <dbReference type="ARBA" id="ARBA00023125"/>
    </source>
</evidence>
<dbReference type="Gene3D" id="1.10.601.10">
    <property type="entry name" value="RNA Polymerase Primary Sigma Factor"/>
    <property type="match status" value="1"/>
</dbReference>
<dbReference type="EMBL" id="JAPDDP010000061">
    <property type="protein sequence ID" value="MDA0183812.1"/>
    <property type="molecule type" value="Genomic_DNA"/>
</dbReference>
<organism evidence="8 9">
    <name type="scientific">Solirubrobacter phytolaccae</name>
    <dbReference type="NCBI Taxonomy" id="1404360"/>
    <lineage>
        <taxon>Bacteria</taxon>
        <taxon>Bacillati</taxon>
        <taxon>Actinomycetota</taxon>
        <taxon>Thermoleophilia</taxon>
        <taxon>Solirubrobacterales</taxon>
        <taxon>Solirubrobacteraceae</taxon>
        <taxon>Solirubrobacter</taxon>
    </lineage>
</organism>
<evidence type="ECO:0000313" key="8">
    <source>
        <dbReference type="EMBL" id="MDA0183812.1"/>
    </source>
</evidence>
<keyword evidence="9" id="KW-1185">Reference proteome</keyword>
<feature type="domain" description="RNA polymerase sigma-70 region 1.2" evidence="5">
    <location>
        <begin position="14"/>
        <end position="37"/>
    </location>
</feature>
<evidence type="ECO:0000256" key="4">
    <source>
        <dbReference type="ARBA" id="ARBA00023163"/>
    </source>
</evidence>
<dbReference type="GO" id="GO:0016987">
    <property type="term" value="F:sigma factor activity"/>
    <property type="evidence" value="ECO:0007669"/>
    <property type="project" value="UniProtKB-KW"/>
</dbReference>
<evidence type="ECO:0000256" key="2">
    <source>
        <dbReference type="ARBA" id="ARBA00023082"/>
    </source>
</evidence>
<dbReference type="Pfam" id="PF04542">
    <property type="entry name" value="Sigma70_r2"/>
    <property type="match status" value="1"/>
</dbReference>
<dbReference type="InterPro" id="IPR009042">
    <property type="entry name" value="RNA_pol_sigma70_r1_2"/>
</dbReference>
<reference evidence="8" key="1">
    <citation type="submission" date="2022-10" db="EMBL/GenBank/DDBJ databases">
        <title>The WGS of Solirubrobacter phytolaccae KCTC 29190.</title>
        <authorList>
            <person name="Jiang Z."/>
        </authorList>
    </citation>
    <scope>NUCLEOTIDE SEQUENCE</scope>
    <source>
        <strain evidence="8">KCTC 29190</strain>
    </source>
</reference>
<dbReference type="Pfam" id="PF00140">
    <property type="entry name" value="Sigma70_r1_2"/>
    <property type="match status" value="1"/>
</dbReference>
<evidence type="ECO:0000313" key="9">
    <source>
        <dbReference type="Proteomes" id="UP001147653"/>
    </source>
</evidence>
<dbReference type="InterPro" id="IPR007624">
    <property type="entry name" value="RNA_pol_sigma70_r3"/>
</dbReference>
<dbReference type="SUPFAM" id="SSF88659">
    <property type="entry name" value="Sigma3 and sigma4 domains of RNA polymerase sigma factors"/>
    <property type="match status" value="1"/>
</dbReference>